<evidence type="ECO:0000313" key="2">
    <source>
        <dbReference type="Proteomes" id="UP001431783"/>
    </source>
</evidence>
<gene>
    <name evidence="1" type="ORF">WA026_014737</name>
</gene>
<dbReference type="AlphaFoldDB" id="A0AAW1VEA0"/>
<comment type="caution">
    <text evidence="1">The sequence shown here is derived from an EMBL/GenBank/DDBJ whole genome shotgun (WGS) entry which is preliminary data.</text>
</comment>
<evidence type="ECO:0000313" key="1">
    <source>
        <dbReference type="EMBL" id="KAK9891501.1"/>
    </source>
</evidence>
<reference evidence="1 2" key="1">
    <citation type="submission" date="2023-03" db="EMBL/GenBank/DDBJ databases">
        <title>Genome insight into feeding habits of ladybird beetles.</title>
        <authorList>
            <person name="Li H.-S."/>
            <person name="Huang Y.-H."/>
            <person name="Pang H."/>
        </authorList>
    </citation>
    <scope>NUCLEOTIDE SEQUENCE [LARGE SCALE GENOMIC DNA]</scope>
    <source>
        <strain evidence="1">SYSU_2023b</strain>
        <tissue evidence="1">Whole body</tissue>
    </source>
</reference>
<accession>A0AAW1VEA0</accession>
<sequence>MVIEGNSSLKEVLKSELWQRKLLTLFQICPEIISIRSRKKFVGCLRAFRRATTLIEPAFGDYELFCHLFNGICGKTVEKDSDQNLSDICLYDTRKRVCTEIRSESNEASIYSTDDLFVNVTVLISAIPLIPADKVQSRLGSHQKRRQEDRKPFMTKWKMQYLAATYLRYRLCGGSGCNNI</sequence>
<organism evidence="1 2">
    <name type="scientific">Henosepilachna vigintioctopunctata</name>
    <dbReference type="NCBI Taxonomy" id="420089"/>
    <lineage>
        <taxon>Eukaryota</taxon>
        <taxon>Metazoa</taxon>
        <taxon>Ecdysozoa</taxon>
        <taxon>Arthropoda</taxon>
        <taxon>Hexapoda</taxon>
        <taxon>Insecta</taxon>
        <taxon>Pterygota</taxon>
        <taxon>Neoptera</taxon>
        <taxon>Endopterygota</taxon>
        <taxon>Coleoptera</taxon>
        <taxon>Polyphaga</taxon>
        <taxon>Cucujiformia</taxon>
        <taxon>Coccinelloidea</taxon>
        <taxon>Coccinellidae</taxon>
        <taxon>Epilachninae</taxon>
        <taxon>Epilachnini</taxon>
        <taxon>Henosepilachna</taxon>
    </lineage>
</organism>
<dbReference type="EMBL" id="JARQZJ010000128">
    <property type="protein sequence ID" value="KAK9891501.1"/>
    <property type="molecule type" value="Genomic_DNA"/>
</dbReference>
<name>A0AAW1VEA0_9CUCU</name>
<keyword evidence="2" id="KW-1185">Reference proteome</keyword>
<proteinExistence type="predicted"/>
<protein>
    <submittedName>
        <fullName evidence="1">Uncharacterized protein</fullName>
    </submittedName>
</protein>
<dbReference type="Proteomes" id="UP001431783">
    <property type="component" value="Unassembled WGS sequence"/>
</dbReference>